<organism evidence="3 4">
    <name type="scientific">Mycetohabitans rhizoxinica (strain DSM 19002 / CIP 109453 / HKI 454)</name>
    <name type="common">Paraburkholderia rhizoxinica</name>
    <dbReference type="NCBI Taxonomy" id="882378"/>
    <lineage>
        <taxon>Bacteria</taxon>
        <taxon>Pseudomonadati</taxon>
        <taxon>Pseudomonadota</taxon>
        <taxon>Betaproteobacteria</taxon>
        <taxon>Burkholderiales</taxon>
        <taxon>Burkholderiaceae</taxon>
        <taxon>Mycetohabitans</taxon>
    </lineage>
</organism>
<dbReference type="GO" id="GO:0005829">
    <property type="term" value="C:cytosol"/>
    <property type="evidence" value="ECO:0007669"/>
    <property type="project" value="TreeGrafter"/>
</dbReference>
<dbReference type="PANTHER" id="PTHR30160:SF1">
    <property type="entry name" value="LIPOPOLYSACCHARIDE 1,2-N-ACETYLGLUCOSAMINETRANSFERASE-RELATED"/>
    <property type="match status" value="1"/>
</dbReference>
<keyword evidence="1" id="KW-0328">Glycosyltransferase</keyword>
<dbReference type="STRING" id="882378.RBRH_01947"/>
<name>E5ALC1_MYCRK</name>
<dbReference type="InterPro" id="IPR002201">
    <property type="entry name" value="Glyco_trans_9"/>
</dbReference>
<dbReference type="GO" id="GO:0009244">
    <property type="term" value="P:lipopolysaccharide core region biosynthetic process"/>
    <property type="evidence" value="ECO:0007669"/>
    <property type="project" value="TreeGrafter"/>
</dbReference>
<dbReference type="PANTHER" id="PTHR30160">
    <property type="entry name" value="TETRAACYLDISACCHARIDE 4'-KINASE-RELATED"/>
    <property type="match status" value="1"/>
</dbReference>
<protein>
    <submittedName>
        <fullName evidence="3">ADP-heptose--LPS heptosyltransferase</fullName>
        <ecNumber evidence="3">2.-.-.-</ecNumber>
    </submittedName>
</protein>
<dbReference type="eggNOG" id="COG0859">
    <property type="taxonomic scope" value="Bacteria"/>
</dbReference>
<dbReference type="CDD" id="cd03789">
    <property type="entry name" value="GT9_LPS_heptosyltransferase"/>
    <property type="match status" value="1"/>
</dbReference>
<evidence type="ECO:0000313" key="3">
    <source>
        <dbReference type="EMBL" id="CBW73794.1"/>
    </source>
</evidence>
<sequence>MAAARRASLQGAFSMTPDTVEPAGEARREPAGHASIAVFRALQLGDMLCAVPALRALRRGEPHARITLIGLPWAEQFAQRFAEYIDDFLPFPGAPGLAEQPADAARLAAFFEQCRARRFDLAIQLHGSGTHTNRIVAQLGAAQTAGFMPAPGDGAAGGTAHPLDKTIPWPESVPEIIRYTRLTQALGYGDWGEHLAFPLTRLDHAACRALCEQHELPSQQFAVFHPGARMPSRRWPAQRFASVANWLSQRGIRIVVTGTASEATLADELAHRLDVPCVNLCGRTSLGVMAALIGRSKVLVCNDTGVSHIAAALRTPSVVIACGSDVARWAPLDRERHHVLANYPPCRPCMFDVCPYQHACATAIDVRDVTHQLEQMFESEAYNAA</sequence>
<dbReference type="SUPFAM" id="SSF53756">
    <property type="entry name" value="UDP-Glycosyltransferase/glycogen phosphorylase"/>
    <property type="match status" value="1"/>
</dbReference>
<keyword evidence="2 3" id="KW-0808">Transferase</keyword>
<evidence type="ECO:0000256" key="2">
    <source>
        <dbReference type="ARBA" id="ARBA00022679"/>
    </source>
</evidence>
<dbReference type="KEGG" id="brh:RBRH_01947"/>
<dbReference type="GO" id="GO:0008713">
    <property type="term" value="F:ADP-heptose-lipopolysaccharide heptosyltransferase activity"/>
    <property type="evidence" value="ECO:0007669"/>
    <property type="project" value="TreeGrafter"/>
</dbReference>
<dbReference type="EC" id="2.-.-.-" evidence="3"/>
<evidence type="ECO:0000256" key="1">
    <source>
        <dbReference type="ARBA" id="ARBA00022676"/>
    </source>
</evidence>
<gene>
    <name evidence="3" type="ordered locus">RBRH_01947</name>
</gene>
<evidence type="ECO:0000313" key="4">
    <source>
        <dbReference type="Proteomes" id="UP000007437"/>
    </source>
</evidence>
<accession>E5ALC1</accession>
<dbReference type="HOGENOM" id="CLU_038371_0_1_4"/>
<reference evidence="3 4" key="1">
    <citation type="journal article" date="2011" name="J. Bacteriol.">
        <title>Complete genome sequence of Burkholderia rhizoxinica, an endosymbiont of Rhizopus microsporus.</title>
        <authorList>
            <person name="Lackner G."/>
            <person name="Moebius N."/>
            <person name="Partida-Martinez L."/>
            <person name="Hertweck C."/>
        </authorList>
    </citation>
    <scope>NUCLEOTIDE SEQUENCE [LARGE SCALE GENOMIC DNA]</scope>
    <source>
        <strain evidence="4">DSM 19002 / CIP 109453 / HKI 454</strain>
    </source>
</reference>
<dbReference type="CAZy" id="GT9">
    <property type="family name" value="Glycosyltransferase Family 9"/>
</dbReference>
<dbReference type="AlphaFoldDB" id="E5ALC1"/>
<dbReference type="EMBL" id="FR687359">
    <property type="protein sequence ID" value="CBW73794.1"/>
    <property type="molecule type" value="Genomic_DNA"/>
</dbReference>
<dbReference type="InterPro" id="IPR051199">
    <property type="entry name" value="LPS_LOS_Heptosyltrfase"/>
</dbReference>
<dbReference type="Pfam" id="PF01075">
    <property type="entry name" value="Glyco_transf_9"/>
    <property type="match status" value="1"/>
</dbReference>
<dbReference type="Gene3D" id="3.40.50.2000">
    <property type="entry name" value="Glycogen Phosphorylase B"/>
    <property type="match status" value="2"/>
</dbReference>
<proteinExistence type="predicted"/>
<dbReference type="Proteomes" id="UP000007437">
    <property type="component" value="Chromosome"/>
</dbReference>